<feature type="domain" description="3-deoxy-D-manno-octulosonic-acid transferase N-terminal" evidence="8">
    <location>
        <begin position="34"/>
        <end position="210"/>
    </location>
</feature>
<dbReference type="PANTHER" id="PTHR42755">
    <property type="entry name" value="3-DEOXY-MANNO-OCTULOSONATE CYTIDYLYLTRANSFERASE"/>
    <property type="match status" value="1"/>
</dbReference>
<dbReference type="GO" id="GO:0043842">
    <property type="term" value="F:Kdo transferase activity"/>
    <property type="evidence" value="ECO:0007669"/>
    <property type="project" value="UniProtKB-EC"/>
</dbReference>
<evidence type="ECO:0000256" key="6">
    <source>
        <dbReference type="ARBA" id="ARBA00049183"/>
    </source>
</evidence>
<evidence type="ECO:0000259" key="8">
    <source>
        <dbReference type="Pfam" id="PF04413"/>
    </source>
</evidence>
<protein>
    <recommendedName>
        <fullName evidence="3 7">3-deoxy-D-manno-octulosonic acid transferase</fullName>
        <shortName evidence="7">Kdo transferase</shortName>
        <ecNumber evidence="2 7">2.4.99.12</ecNumber>
    </recommendedName>
    <alternativeName>
        <fullName evidence="5 7">Lipid IV(A) 3-deoxy-D-manno-octulosonic acid transferase</fullName>
    </alternativeName>
</protein>
<dbReference type="EMBL" id="CP109965">
    <property type="protein sequence ID" value="WAJ69683.1"/>
    <property type="molecule type" value="Genomic_DNA"/>
</dbReference>
<reference evidence="9" key="1">
    <citation type="submission" date="2022-10" db="EMBL/GenBank/DDBJ databases">
        <title>Catenovulum adriacola sp. nov. isolated in the Harbour of Susak.</title>
        <authorList>
            <person name="Schoch T."/>
            <person name="Reich S.J."/>
            <person name="Stoeferle S."/>
            <person name="Flaiz M."/>
            <person name="Kazda M."/>
            <person name="Riedel C.U."/>
            <person name="Duerre P."/>
        </authorList>
    </citation>
    <scope>NUCLEOTIDE SEQUENCE</scope>
    <source>
        <strain evidence="9">TS8</strain>
    </source>
</reference>
<evidence type="ECO:0000256" key="5">
    <source>
        <dbReference type="ARBA" id="ARBA00031445"/>
    </source>
</evidence>
<accession>A0ABY7AKC4</accession>
<dbReference type="SUPFAM" id="SSF53756">
    <property type="entry name" value="UDP-Glycosyltransferase/glycogen phosphorylase"/>
    <property type="match status" value="1"/>
</dbReference>
<evidence type="ECO:0000256" key="7">
    <source>
        <dbReference type="RuleBase" id="RU365103"/>
    </source>
</evidence>
<dbReference type="Pfam" id="PF04413">
    <property type="entry name" value="Glycos_transf_N"/>
    <property type="match status" value="1"/>
</dbReference>
<dbReference type="PANTHER" id="PTHR42755:SF1">
    <property type="entry name" value="3-DEOXY-D-MANNO-OCTULOSONIC ACID TRANSFERASE, MITOCHONDRIAL-RELATED"/>
    <property type="match status" value="1"/>
</dbReference>
<keyword evidence="7" id="KW-0448">Lipopolysaccharide biosynthesis</keyword>
<evidence type="ECO:0000313" key="10">
    <source>
        <dbReference type="Proteomes" id="UP001163726"/>
    </source>
</evidence>
<dbReference type="InterPro" id="IPR039901">
    <property type="entry name" value="Kdotransferase"/>
</dbReference>
<dbReference type="NCBIfam" id="NF004388">
    <property type="entry name" value="PRK05749.1-4"/>
    <property type="match status" value="1"/>
</dbReference>
<keyword evidence="7" id="KW-1003">Cell membrane</keyword>
<evidence type="ECO:0000256" key="4">
    <source>
        <dbReference type="ARBA" id="ARBA00022679"/>
    </source>
</evidence>
<keyword evidence="4 7" id="KW-0808">Transferase</keyword>
<gene>
    <name evidence="9" type="primary">waaA</name>
    <name evidence="9" type="ORF">OLW01_11030</name>
</gene>
<evidence type="ECO:0000256" key="3">
    <source>
        <dbReference type="ARBA" id="ARBA00019077"/>
    </source>
</evidence>
<proteinExistence type="inferred from homology"/>
<sequence>MTHFIYNQLMRILLPLMLLRLKRKSRKQAEYGFRWDERLAKKTLKVEAHGVLFHLASLGETIAATPVIKAFIKRHPNVPITITSTTPTGSEQIQKTFRHNVTHCYMPFDLPIIQRRFIQQIKPSLLVLMETELWPNLIHHTKKQNGRVLVMNARLSERSAKGYQKLAKLSQAMMQNIDLVCAQFNADAERFKQLGCTDTKIKITGNIKFDTQAKPQLVKIAQTLKLSWQLTERPVYLAASTHQGEESQILAAHQQVLLTHPNALLILVPRHPERFELVANDTRLQFNIEKRSELSNTQAIKTNTQVLIGDTLGEMDLYIGLANFVFIGGSLVARGGHNPFEAACQHKAIITGDQVFNFADSYKCLFEQKAAVLVQHSHDLAVQIDRLITDKTYKQTLADNAYQCQKQFQGAQQLSLNLLSQQFTLALQSKNTSAAYPLGYSSPV</sequence>
<dbReference type="EC" id="2.4.99.12" evidence="2 7"/>
<comment type="catalytic activity">
    <reaction evidence="6 7">
        <text>lipid IVA (E. coli) + CMP-3-deoxy-beta-D-manno-octulosonate = alpha-Kdo-(2-&gt;6)-lipid IVA (E. coli) + CMP + H(+)</text>
        <dbReference type="Rhea" id="RHEA:28066"/>
        <dbReference type="ChEBI" id="CHEBI:15378"/>
        <dbReference type="ChEBI" id="CHEBI:58603"/>
        <dbReference type="ChEBI" id="CHEBI:60364"/>
        <dbReference type="ChEBI" id="CHEBI:60377"/>
        <dbReference type="ChEBI" id="CHEBI:85987"/>
        <dbReference type="EC" id="2.4.99.12"/>
    </reaction>
</comment>
<dbReference type="Proteomes" id="UP001163726">
    <property type="component" value="Chromosome"/>
</dbReference>
<comment type="function">
    <text evidence="7">Involved in lipopolysaccharide (LPS) biosynthesis. Catalyzes the transfer of 3-deoxy-D-manno-octulosonate (Kdo) residue(s) from CMP-Kdo to lipid IV(A), the tetraacyldisaccharide-1,4'-bisphosphate precursor of lipid A.</text>
</comment>
<comment type="similarity">
    <text evidence="7">Belongs to the glycosyltransferase group 1 family.</text>
</comment>
<dbReference type="InterPro" id="IPR038107">
    <property type="entry name" value="Glycos_transf_N_sf"/>
</dbReference>
<name>A0ABY7AKC4_9ALTE</name>
<evidence type="ECO:0000256" key="2">
    <source>
        <dbReference type="ARBA" id="ARBA00012621"/>
    </source>
</evidence>
<keyword evidence="7" id="KW-0472">Membrane</keyword>
<evidence type="ECO:0000256" key="1">
    <source>
        <dbReference type="ARBA" id="ARBA00004713"/>
    </source>
</evidence>
<dbReference type="InterPro" id="IPR007507">
    <property type="entry name" value="Glycos_transf_N"/>
</dbReference>
<dbReference type="Gene3D" id="3.40.50.2000">
    <property type="entry name" value="Glycogen Phosphorylase B"/>
    <property type="match status" value="1"/>
</dbReference>
<keyword evidence="9" id="KW-0328">Glycosyltransferase</keyword>
<comment type="subcellular location">
    <subcellularLocation>
        <location evidence="7">Cell membrane</location>
    </subcellularLocation>
</comment>
<dbReference type="Gene3D" id="3.40.50.11720">
    <property type="entry name" value="3-Deoxy-D-manno-octulosonic-acid transferase, N-terminal domain"/>
    <property type="match status" value="1"/>
</dbReference>
<comment type="pathway">
    <text evidence="1 7">Bacterial outer membrane biogenesis; LPS core biosynthesis.</text>
</comment>
<organism evidence="9 10">
    <name type="scientific">Catenovulum adriaticum</name>
    <dbReference type="NCBI Taxonomy" id="2984846"/>
    <lineage>
        <taxon>Bacteria</taxon>
        <taxon>Pseudomonadati</taxon>
        <taxon>Pseudomonadota</taxon>
        <taxon>Gammaproteobacteria</taxon>
        <taxon>Alteromonadales</taxon>
        <taxon>Alteromonadaceae</taxon>
        <taxon>Catenovulum</taxon>
    </lineage>
</organism>
<evidence type="ECO:0000313" key="9">
    <source>
        <dbReference type="EMBL" id="WAJ69683.1"/>
    </source>
</evidence>
<keyword evidence="10" id="KW-1185">Reference proteome</keyword>
<dbReference type="RefSeq" id="WP_268073967.1">
    <property type="nucleotide sequence ID" value="NZ_CP109965.1"/>
</dbReference>